<evidence type="ECO:0000259" key="3">
    <source>
        <dbReference type="Pfam" id="PF02668"/>
    </source>
</evidence>
<keyword evidence="4" id="KW-0223">Dioxygenase</keyword>
<proteinExistence type="predicted"/>
<dbReference type="GO" id="GO:0051213">
    <property type="term" value="F:dioxygenase activity"/>
    <property type="evidence" value="ECO:0007669"/>
    <property type="project" value="UniProtKB-KW"/>
</dbReference>
<evidence type="ECO:0000313" key="5">
    <source>
        <dbReference type="Proteomes" id="UP000799750"/>
    </source>
</evidence>
<dbReference type="Pfam" id="PF02668">
    <property type="entry name" value="TauD"/>
    <property type="match status" value="1"/>
</dbReference>
<protein>
    <submittedName>
        <fullName evidence="4">Taurine catabolism dioxygenase TauD, TfdA family protein</fullName>
    </submittedName>
</protein>
<gene>
    <name evidence="4" type="ORF">BU16DRAFT_622422</name>
</gene>
<sequence length="424" mass="47811">MAPGILSTRPTLHEQYLSHPSKKPETRSTPAADILLRQQADIDWVPSFEKYQARASRRVKEGNLPTEVPQGFPLSVEYAMRWTPEELRPSQYIYNLSDEDVTEIDRALEHFKGLGFTKDDISRETFPLPQLQLTLDRVAQGVHGGRGIALLRGLDPRKYSFADNIILYTGVASYIGEKRGIQGHAGHILVHIKDVGDTVAPKSMRQAPYTNKAQPFHTDLGDVIAMYAIDVAATGGRSNVASAAQVYNDIATTRPDLIHVLADKNWAFDKHEEDGSFYEHPILCHDAEAERVSFCFSRRQLTGSGLAPRPKTLPPLTDAQAEALDAVHFTANKHVLSIELQRGDMTFVNNLGIFHAREAFTDDVDKSRHLVRMWIRNEKLAWKTPDNMDEIWDEIYGGKIEPVWYMDPNHTRAHVISRKDTCHA</sequence>
<dbReference type="PANTHER" id="PTHR10696:SF54">
    <property type="entry name" value="FAMILY OXIDOREDUCTASE, PUTATIVE (AFU_ORTHOLOGUE AFUA_4G13850)-RELATED"/>
    <property type="match status" value="1"/>
</dbReference>
<feature type="domain" description="TauD/TfdA-like" evidence="3">
    <location>
        <begin position="121"/>
        <end position="374"/>
    </location>
</feature>
<keyword evidence="1" id="KW-0560">Oxidoreductase</keyword>
<dbReference type="PANTHER" id="PTHR10696">
    <property type="entry name" value="GAMMA-BUTYROBETAINE HYDROXYLASE-RELATED"/>
    <property type="match status" value="1"/>
</dbReference>
<reference evidence="4" key="1">
    <citation type="journal article" date="2020" name="Stud. Mycol.">
        <title>101 Dothideomycetes genomes: a test case for predicting lifestyles and emergence of pathogens.</title>
        <authorList>
            <person name="Haridas S."/>
            <person name="Albert R."/>
            <person name="Binder M."/>
            <person name="Bloem J."/>
            <person name="Labutti K."/>
            <person name="Salamov A."/>
            <person name="Andreopoulos B."/>
            <person name="Baker S."/>
            <person name="Barry K."/>
            <person name="Bills G."/>
            <person name="Bluhm B."/>
            <person name="Cannon C."/>
            <person name="Castanera R."/>
            <person name="Culley D."/>
            <person name="Daum C."/>
            <person name="Ezra D."/>
            <person name="Gonzalez J."/>
            <person name="Henrissat B."/>
            <person name="Kuo A."/>
            <person name="Liang C."/>
            <person name="Lipzen A."/>
            <person name="Lutzoni F."/>
            <person name="Magnuson J."/>
            <person name="Mondo S."/>
            <person name="Nolan M."/>
            <person name="Ohm R."/>
            <person name="Pangilinan J."/>
            <person name="Park H.-J."/>
            <person name="Ramirez L."/>
            <person name="Alfaro M."/>
            <person name="Sun H."/>
            <person name="Tritt A."/>
            <person name="Yoshinaga Y."/>
            <person name="Zwiers L.-H."/>
            <person name="Turgeon B."/>
            <person name="Goodwin S."/>
            <person name="Spatafora J."/>
            <person name="Crous P."/>
            <person name="Grigoriev I."/>
        </authorList>
    </citation>
    <scope>NUCLEOTIDE SEQUENCE</scope>
    <source>
        <strain evidence="4">CBS 269.34</strain>
    </source>
</reference>
<dbReference type="OrthoDB" id="272271at2759"/>
<dbReference type="AlphaFoldDB" id="A0A6A6QCS7"/>
<evidence type="ECO:0000313" key="4">
    <source>
        <dbReference type="EMBL" id="KAF2489816.1"/>
    </source>
</evidence>
<dbReference type="EMBL" id="MU004198">
    <property type="protein sequence ID" value="KAF2489816.1"/>
    <property type="molecule type" value="Genomic_DNA"/>
</dbReference>
<organism evidence="4 5">
    <name type="scientific">Lophium mytilinum</name>
    <dbReference type="NCBI Taxonomy" id="390894"/>
    <lineage>
        <taxon>Eukaryota</taxon>
        <taxon>Fungi</taxon>
        <taxon>Dikarya</taxon>
        <taxon>Ascomycota</taxon>
        <taxon>Pezizomycotina</taxon>
        <taxon>Dothideomycetes</taxon>
        <taxon>Pleosporomycetidae</taxon>
        <taxon>Mytilinidiales</taxon>
        <taxon>Mytilinidiaceae</taxon>
        <taxon>Lophium</taxon>
    </lineage>
</organism>
<feature type="region of interest" description="Disordered" evidence="2">
    <location>
        <begin position="1"/>
        <end position="29"/>
    </location>
</feature>
<dbReference type="InterPro" id="IPR050411">
    <property type="entry name" value="AlphaKG_dependent_hydroxylases"/>
</dbReference>
<dbReference type="InterPro" id="IPR042098">
    <property type="entry name" value="TauD-like_sf"/>
</dbReference>
<accession>A0A6A6QCS7</accession>
<name>A0A6A6QCS7_9PEZI</name>
<evidence type="ECO:0000256" key="2">
    <source>
        <dbReference type="SAM" id="MobiDB-lite"/>
    </source>
</evidence>
<dbReference type="InterPro" id="IPR003819">
    <property type="entry name" value="TauD/TfdA-like"/>
</dbReference>
<dbReference type="SUPFAM" id="SSF51197">
    <property type="entry name" value="Clavaminate synthase-like"/>
    <property type="match status" value="1"/>
</dbReference>
<dbReference type="Gene3D" id="3.60.130.10">
    <property type="entry name" value="Clavaminate synthase-like"/>
    <property type="match status" value="1"/>
</dbReference>
<dbReference type="Proteomes" id="UP000799750">
    <property type="component" value="Unassembled WGS sequence"/>
</dbReference>
<evidence type="ECO:0000256" key="1">
    <source>
        <dbReference type="ARBA" id="ARBA00023002"/>
    </source>
</evidence>
<keyword evidence="5" id="KW-1185">Reference proteome</keyword>